<comment type="subcellular location">
    <subcellularLocation>
        <location evidence="1">Membrane</location>
    </subcellularLocation>
</comment>
<evidence type="ECO:0000256" key="4">
    <source>
        <dbReference type="ARBA" id="ARBA00022989"/>
    </source>
</evidence>
<gene>
    <name evidence="7" type="ORF">AAHA92_25633</name>
</gene>
<evidence type="ECO:0000256" key="6">
    <source>
        <dbReference type="SAM" id="MobiDB-lite"/>
    </source>
</evidence>
<reference evidence="7 8" key="1">
    <citation type="submission" date="2024-06" db="EMBL/GenBank/DDBJ databases">
        <title>A chromosome level genome sequence of Diviner's sage (Salvia divinorum).</title>
        <authorList>
            <person name="Ford S.A."/>
            <person name="Ro D.-K."/>
            <person name="Ness R.W."/>
            <person name="Phillips M.A."/>
        </authorList>
    </citation>
    <scope>NUCLEOTIDE SEQUENCE [LARGE SCALE GENOMIC DNA]</scope>
    <source>
        <strain evidence="7">SAF-2024a</strain>
        <tissue evidence="7">Leaf</tissue>
    </source>
</reference>
<keyword evidence="3" id="KW-0812">Transmembrane</keyword>
<keyword evidence="5" id="KW-0472">Membrane</keyword>
<evidence type="ECO:0000313" key="7">
    <source>
        <dbReference type="EMBL" id="KAL1541409.1"/>
    </source>
</evidence>
<evidence type="ECO:0000256" key="2">
    <source>
        <dbReference type="ARBA" id="ARBA00009074"/>
    </source>
</evidence>
<evidence type="ECO:0000256" key="3">
    <source>
        <dbReference type="ARBA" id="ARBA00022692"/>
    </source>
</evidence>
<evidence type="ECO:0000313" key="8">
    <source>
        <dbReference type="Proteomes" id="UP001567538"/>
    </source>
</evidence>
<comment type="caution">
    <text evidence="7">The sequence shown here is derived from an EMBL/GenBank/DDBJ whole genome shotgun (WGS) entry which is preliminary data.</text>
</comment>
<evidence type="ECO:0000256" key="1">
    <source>
        <dbReference type="ARBA" id="ARBA00004370"/>
    </source>
</evidence>
<dbReference type="Proteomes" id="UP001567538">
    <property type="component" value="Unassembled WGS sequence"/>
</dbReference>
<evidence type="ECO:0000256" key="5">
    <source>
        <dbReference type="ARBA" id="ARBA00023136"/>
    </source>
</evidence>
<keyword evidence="4" id="KW-1133">Transmembrane helix</keyword>
<keyword evidence="8" id="KW-1185">Reference proteome</keyword>
<dbReference type="AlphaFoldDB" id="A0ABD1GBI4"/>
<proteinExistence type="inferred from homology"/>
<accession>A0ABD1GBI4</accession>
<dbReference type="InterPro" id="IPR007749">
    <property type="entry name" value="DUF677"/>
</dbReference>
<organism evidence="7 8">
    <name type="scientific">Salvia divinorum</name>
    <name type="common">Maria pastora</name>
    <name type="synonym">Diviner's sage</name>
    <dbReference type="NCBI Taxonomy" id="28513"/>
    <lineage>
        <taxon>Eukaryota</taxon>
        <taxon>Viridiplantae</taxon>
        <taxon>Streptophyta</taxon>
        <taxon>Embryophyta</taxon>
        <taxon>Tracheophyta</taxon>
        <taxon>Spermatophyta</taxon>
        <taxon>Magnoliopsida</taxon>
        <taxon>eudicotyledons</taxon>
        <taxon>Gunneridae</taxon>
        <taxon>Pentapetalae</taxon>
        <taxon>asterids</taxon>
        <taxon>lamiids</taxon>
        <taxon>Lamiales</taxon>
        <taxon>Lamiaceae</taxon>
        <taxon>Nepetoideae</taxon>
        <taxon>Mentheae</taxon>
        <taxon>Salviinae</taxon>
        <taxon>Salvia</taxon>
        <taxon>Salvia subgen. Calosphace</taxon>
    </lineage>
</organism>
<dbReference type="PANTHER" id="PTHR31113:SF5">
    <property type="entry name" value="OS04G0405700 PROTEIN"/>
    <property type="match status" value="1"/>
</dbReference>
<dbReference type="PANTHER" id="PTHR31113">
    <property type="entry name" value="UPF0496 PROTEIN 3-RELATED"/>
    <property type="match status" value="1"/>
</dbReference>
<name>A0ABD1GBI4_SALDI</name>
<feature type="region of interest" description="Disordered" evidence="6">
    <location>
        <begin position="1"/>
        <end position="21"/>
    </location>
</feature>
<protein>
    <submittedName>
        <fullName evidence="7">UPF0496 protein</fullName>
    </submittedName>
</protein>
<sequence>MLSCLKTLPPQGDSVENTPRSSAHTFQTIDLTRAYTLTVQTSSYGAIRSTFDQDRSFDQTVDSGHLDSIQGHQLLEQVLQPSRECVQETLSMISPSPLTDTVATYFDHSEQTSRLRFLLYQKVRQARLTYAPIHDLLDNLPLDFDSDSYTLSDSQCNLAYNVFLQFDRLENPFLSHTSHNFDDMRQRFSQLSHELNHHPVKPRSRVHLPHYHSAQSASCLIAATVGVAITAIAIATNALVALAGSPLCFALFPSNMIKKERGNLVRLDESSRSAYVLLRDLDTIDRLVAHLHADVENDKFSIHHALEREMDKYLIQEVLKQLQRNRRSFMERLAYLKDNLFLCFDAIKLTRSRILQKILLHQFPE</sequence>
<dbReference type="Pfam" id="PF05055">
    <property type="entry name" value="DUF677"/>
    <property type="match status" value="1"/>
</dbReference>
<dbReference type="GO" id="GO:0016020">
    <property type="term" value="C:membrane"/>
    <property type="evidence" value="ECO:0007669"/>
    <property type="project" value="UniProtKB-SubCell"/>
</dbReference>
<comment type="similarity">
    <text evidence="2">Belongs to the UPF0496 family.</text>
</comment>
<dbReference type="EMBL" id="JBEAFC010000009">
    <property type="protein sequence ID" value="KAL1541409.1"/>
    <property type="molecule type" value="Genomic_DNA"/>
</dbReference>